<dbReference type="GO" id="GO:0003924">
    <property type="term" value="F:GTPase activity"/>
    <property type="evidence" value="ECO:0007669"/>
    <property type="project" value="InterPro"/>
</dbReference>
<dbReference type="Pfam" id="PF00071">
    <property type="entry name" value="Ras"/>
    <property type="match status" value="1"/>
</dbReference>
<protein>
    <submittedName>
        <fullName evidence="1">Uncharacterized protein</fullName>
    </submittedName>
</protein>
<dbReference type="InterPro" id="IPR027417">
    <property type="entry name" value="P-loop_NTPase"/>
</dbReference>
<dbReference type="SUPFAM" id="SSF52540">
    <property type="entry name" value="P-loop containing nucleoside triphosphate hydrolases"/>
    <property type="match status" value="1"/>
</dbReference>
<dbReference type="PRINTS" id="PR00449">
    <property type="entry name" value="RASTRNSFRMNG"/>
</dbReference>
<organism evidence="1">
    <name type="scientific">Amphimedon queenslandica</name>
    <name type="common">Sponge</name>
    <dbReference type="NCBI Taxonomy" id="400682"/>
    <lineage>
        <taxon>Eukaryota</taxon>
        <taxon>Metazoa</taxon>
        <taxon>Porifera</taxon>
        <taxon>Demospongiae</taxon>
        <taxon>Heteroscleromorpha</taxon>
        <taxon>Haplosclerida</taxon>
        <taxon>Niphatidae</taxon>
        <taxon>Amphimedon</taxon>
    </lineage>
</organism>
<proteinExistence type="predicted"/>
<reference evidence="1" key="1">
    <citation type="submission" date="2017-05" db="UniProtKB">
        <authorList>
            <consortium name="EnsemblMetazoa"/>
        </authorList>
    </citation>
    <scope>IDENTIFICATION</scope>
</reference>
<sequence>MAYPLTTFTTYDFLYKILLLGDTHVGKTSILLQFVVKKFSMDFISTIGEVRANVFYNIYSLRPLYTPGNAIGGNLWLL</sequence>
<evidence type="ECO:0000313" key="1">
    <source>
        <dbReference type="EnsemblMetazoa" id="Aqu2.1.39098_001"/>
    </source>
</evidence>
<dbReference type="InterPro" id="IPR001806">
    <property type="entry name" value="Small_GTPase"/>
</dbReference>
<dbReference type="InParanoid" id="A0A1X7VGL3"/>
<dbReference type="GO" id="GO:0005525">
    <property type="term" value="F:GTP binding"/>
    <property type="evidence" value="ECO:0007669"/>
    <property type="project" value="InterPro"/>
</dbReference>
<dbReference type="AlphaFoldDB" id="A0A1X7VGL3"/>
<dbReference type="Gene3D" id="3.40.50.300">
    <property type="entry name" value="P-loop containing nucleotide triphosphate hydrolases"/>
    <property type="match status" value="1"/>
</dbReference>
<name>A0A1X7VGL3_AMPQE</name>
<accession>A0A1X7VGL3</accession>
<dbReference type="EnsemblMetazoa" id="Aqu2.1.39098_001">
    <property type="protein sequence ID" value="Aqu2.1.39098_001"/>
    <property type="gene ID" value="Aqu2.1.39098"/>
</dbReference>